<evidence type="ECO:0000313" key="1">
    <source>
        <dbReference type="EMBL" id="CAF1562595.1"/>
    </source>
</evidence>
<dbReference type="OrthoDB" id="5987191at2759"/>
<name>A0A815XVZ9_9BILA</name>
<dbReference type="Proteomes" id="UP000663877">
    <property type="component" value="Unassembled WGS sequence"/>
</dbReference>
<dbReference type="EMBL" id="CAJNOM010005676">
    <property type="protein sequence ID" value="CAF1665403.1"/>
    <property type="molecule type" value="Genomic_DNA"/>
</dbReference>
<keyword evidence="3" id="KW-1185">Reference proteome</keyword>
<sequence length="166" mass="19735">MTSHFFDSSSLENLVHIELVFPIKQITELSIIHIQCSEFNLLLKQPFRIEKNWLKTNLTLYIHFFPVKFFIKFHKISLHSSAFLTLYFRRTTLSHKVNRGDTTSFYDDPSYCQFLCHKNSNMSSYFQMQNSLHHIHPKKISTLYCQSKRFAPTILLYYDGSDIILK</sequence>
<evidence type="ECO:0000313" key="3">
    <source>
        <dbReference type="Proteomes" id="UP000663832"/>
    </source>
</evidence>
<evidence type="ECO:0000313" key="4">
    <source>
        <dbReference type="Proteomes" id="UP000663877"/>
    </source>
</evidence>
<accession>A0A815XVZ9</accession>
<gene>
    <name evidence="1" type="ORF">BJG266_LOCUS47074</name>
    <name evidence="2" type="ORF">QVE165_LOCUS64117</name>
</gene>
<organism evidence="1 4">
    <name type="scientific">Adineta steineri</name>
    <dbReference type="NCBI Taxonomy" id="433720"/>
    <lineage>
        <taxon>Eukaryota</taxon>
        <taxon>Metazoa</taxon>
        <taxon>Spiralia</taxon>
        <taxon>Gnathifera</taxon>
        <taxon>Rotifera</taxon>
        <taxon>Eurotatoria</taxon>
        <taxon>Bdelloidea</taxon>
        <taxon>Adinetida</taxon>
        <taxon>Adinetidae</taxon>
        <taxon>Adineta</taxon>
    </lineage>
</organism>
<dbReference type="EMBL" id="CAJNOI010005267">
    <property type="protein sequence ID" value="CAF1562595.1"/>
    <property type="molecule type" value="Genomic_DNA"/>
</dbReference>
<dbReference type="Proteomes" id="UP000663832">
    <property type="component" value="Unassembled WGS sequence"/>
</dbReference>
<comment type="caution">
    <text evidence="1">The sequence shown here is derived from an EMBL/GenBank/DDBJ whole genome shotgun (WGS) entry which is preliminary data.</text>
</comment>
<dbReference type="AlphaFoldDB" id="A0A815XVZ9"/>
<proteinExistence type="predicted"/>
<protein>
    <submittedName>
        <fullName evidence="1">Uncharacterized protein</fullName>
    </submittedName>
</protein>
<reference evidence="1" key="1">
    <citation type="submission" date="2021-02" db="EMBL/GenBank/DDBJ databases">
        <authorList>
            <person name="Nowell W R."/>
        </authorList>
    </citation>
    <scope>NUCLEOTIDE SEQUENCE</scope>
</reference>
<evidence type="ECO:0000313" key="2">
    <source>
        <dbReference type="EMBL" id="CAF1665403.1"/>
    </source>
</evidence>